<evidence type="ECO:0000256" key="8">
    <source>
        <dbReference type="HAMAP-Rule" id="MF_00191"/>
    </source>
</evidence>
<protein>
    <recommendedName>
        <fullName evidence="8">4-hydroxy-3-methylbut-2-enyl diphosphate reductase</fullName>
        <shortName evidence="8">HMBPP reductase</shortName>
        <ecNumber evidence="8">1.17.7.4</ecNumber>
    </recommendedName>
</protein>
<dbReference type="InterPro" id="IPR003029">
    <property type="entry name" value="S1_domain"/>
</dbReference>
<feature type="active site" description="Proton donor" evidence="8">
    <location>
        <position position="124"/>
    </location>
</feature>
<name>A0A6N2R9H7_9FIRM</name>
<feature type="binding site" evidence="8">
    <location>
        <position position="72"/>
    </location>
    <ligand>
        <name>isopentenyl diphosphate</name>
        <dbReference type="ChEBI" id="CHEBI:128769"/>
    </ligand>
</feature>
<dbReference type="GO" id="GO:0046872">
    <property type="term" value="F:metal ion binding"/>
    <property type="evidence" value="ECO:0007669"/>
    <property type="project" value="UniProtKB-KW"/>
</dbReference>
<dbReference type="InterPro" id="IPR035104">
    <property type="entry name" value="Ribosomal_protein_S1-like"/>
</dbReference>
<sequence>MIKVAKSAGFCFGVDRAVNLVLKDVEAGKPVATLGPIIHNPQLVGDLEQQGVLTVDRPEDCPPGYTLVIRSHGVPGAVYDTLISQGIPYEDATCPFVAKIHKIVAQEAQKGHRVLIAGDKNHPEVQGIAGHCLGWHRIVKDASELEKCLVQEGSFDQFVYALVAQTTFHTKEWKKCVNSIKKVCTNPVIFDTICNATALRQKEAEQLAKESDLMVVVGGRHSSNTAKLRDICSSYCRTILIETSAELAGLDLNGVHRIGVTAGASTPASIIKEVRKTMSEILNENNQIQEEELSFEEMLNQSFKSTYTGEKVTAVVTGIAPNEISVDIGTKHAGYVPLSELTDDPSAKTEDLVKVGDKLDLIVLRVNDVEGTLMLSKKRLDAIAGFEAVCDAAESGATLSGVVTEVVKGGVLALTNGVKVFIPASQATMSRADNLEDLLKKEVEFKILEVNRQRRRAVASIKAVLKEQRKVLEDQFWSEVEIGKKYNGVVKSLTDYGAFIDLGGVDGMVHISELSWSKIKHPSQVVKVGDMLEVYVKDIDTEKKKISLGYKKNEDNPWEIMKRDYNVGDVVKVKIVSLTTFGAFAQIIPGVDGLIHISQIARERIAKPSDVLSVGQEVDVKITELDFDRKRISLSIRALLDEESAETEEVVED</sequence>
<feature type="binding site" evidence="8">
    <location>
        <position position="72"/>
    </location>
    <ligand>
        <name>dimethylallyl diphosphate</name>
        <dbReference type="ChEBI" id="CHEBI:57623"/>
    </ligand>
</feature>
<dbReference type="GO" id="GO:0003735">
    <property type="term" value="F:structural constituent of ribosome"/>
    <property type="evidence" value="ECO:0007669"/>
    <property type="project" value="TreeGrafter"/>
</dbReference>
<comment type="similarity">
    <text evidence="1">Belongs to the bacterial ribosomal protein bS1 family.</text>
</comment>
<dbReference type="CDD" id="cd05687">
    <property type="entry name" value="S1_RPS1_repeat_ec1_hs1"/>
    <property type="match status" value="1"/>
</dbReference>
<feature type="binding site" evidence="8">
    <location>
        <position position="223"/>
    </location>
    <ligand>
        <name>(2E)-4-hydroxy-3-methylbut-2-enyl diphosphate</name>
        <dbReference type="ChEBI" id="CHEBI:128753"/>
    </ligand>
</feature>
<dbReference type="GO" id="GO:0006412">
    <property type="term" value="P:translation"/>
    <property type="evidence" value="ECO:0007669"/>
    <property type="project" value="TreeGrafter"/>
</dbReference>
<dbReference type="EC" id="1.17.7.4" evidence="8"/>
<keyword evidence="6 8" id="KW-0411">Iron-sulfur</keyword>
<dbReference type="Pfam" id="PF02401">
    <property type="entry name" value="LYTB"/>
    <property type="match status" value="1"/>
</dbReference>
<feature type="binding site" evidence="8">
    <location>
        <position position="122"/>
    </location>
    <ligand>
        <name>(2E)-4-hydroxy-3-methylbut-2-enyl diphosphate</name>
        <dbReference type="ChEBI" id="CHEBI:128753"/>
    </ligand>
</feature>
<feature type="binding site" evidence="8">
    <location>
        <position position="39"/>
    </location>
    <ligand>
        <name>isopentenyl diphosphate</name>
        <dbReference type="ChEBI" id="CHEBI:128769"/>
    </ligand>
</feature>
<evidence type="ECO:0000259" key="10">
    <source>
        <dbReference type="PROSITE" id="PS50126"/>
    </source>
</evidence>
<dbReference type="GO" id="GO:0051539">
    <property type="term" value="F:4 iron, 4 sulfur cluster binding"/>
    <property type="evidence" value="ECO:0007669"/>
    <property type="project" value="UniProtKB-UniRule"/>
</dbReference>
<dbReference type="SUPFAM" id="SSF50249">
    <property type="entry name" value="Nucleic acid-binding proteins"/>
    <property type="match status" value="4"/>
</dbReference>
<dbReference type="UniPathway" id="UPA00059">
    <property type="reaction ID" value="UER00105"/>
</dbReference>
<dbReference type="InterPro" id="IPR012340">
    <property type="entry name" value="NA-bd_OB-fold"/>
</dbReference>
<dbReference type="UniPathway" id="UPA00056">
    <property type="reaction ID" value="UER00097"/>
</dbReference>
<keyword evidence="8" id="KW-0560">Oxidoreductase</keyword>
<dbReference type="Pfam" id="PF00575">
    <property type="entry name" value="S1"/>
    <property type="match status" value="4"/>
</dbReference>
<keyword evidence="9" id="KW-0175">Coiled coil</keyword>
<gene>
    <name evidence="11" type="primary">rpsA_1</name>
    <name evidence="8" type="synonym">ispH</name>
    <name evidence="11" type="ORF">AULFYP135_00313</name>
</gene>
<feature type="binding site" evidence="8">
    <location>
        <position position="194"/>
    </location>
    <ligand>
        <name>[4Fe-4S] cluster</name>
        <dbReference type="ChEBI" id="CHEBI:49883"/>
    </ligand>
</feature>
<dbReference type="CDD" id="cd04465">
    <property type="entry name" value="S1_RPS1_repeat_ec2_hs2"/>
    <property type="match status" value="1"/>
</dbReference>
<reference evidence="11" key="1">
    <citation type="submission" date="2019-11" db="EMBL/GenBank/DDBJ databases">
        <authorList>
            <person name="Feng L."/>
        </authorList>
    </citation>
    <scope>NUCLEOTIDE SEQUENCE</scope>
    <source>
        <strain evidence="11">AundefinedLFYP135</strain>
    </source>
</reference>
<keyword evidence="7" id="KW-0687">Ribonucleoprotein</keyword>
<dbReference type="PROSITE" id="PS50126">
    <property type="entry name" value="S1"/>
    <property type="match status" value="4"/>
</dbReference>
<feature type="binding site" evidence="8">
    <location>
        <position position="224"/>
    </location>
    <ligand>
        <name>(2E)-4-hydroxy-3-methylbut-2-enyl diphosphate</name>
        <dbReference type="ChEBI" id="CHEBI:128753"/>
    </ligand>
</feature>
<comment type="pathway">
    <text evidence="8">Isoprenoid biosynthesis; dimethylallyl diphosphate biosynthesis; dimethylallyl diphosphate from (2E)-4-hydroxy-3-methylbutenyl diphosphate: step 1/1.</text>
</comment>
<feature type="binding site" evidence="8">
    <location>
        <position position="94"/>
    </location>
    <ligand>
        <name>[4Fe-4S] cluster</name>
        <dbReference type="ChEBI" id="CHEBI:49883"/>
    </ligand>
</feature>
<evidence type="ECO:0000256" key="5">
    <source>
        <dbReference type="ARBA" id="ARBA00023004"/>
    </source>
</evidence>
<dbReference type="SMART" id="SM00316">
    <property type="entry name" value="S1"/>
    <property type="match status" value="4"/>
</dbReference>
<feature type="binding site" evidence="8">
    <location>
        <position position="222"/>
    </location>
    <ligand>
        <name>isopentenyl diphosphate</name>
        <dbReference type="ChEBI" id="CHEBI:128769"/>
    </ligand>
</feature>
<feature type="binding site" evidence="8">
    <location>
        <position position="166"/>
    </location>
    <ligand>
        <name>(2E)-4-hydroxy-3-methylbut-2-enyl diphosphate</name>
        <dbReference type="ChEBI" id="CHEBI:128753"/>
    </ligand>
</feature>
<dbReference type="NCBIfam" id="NF005208">
    <property type="entry name" value="PRK06676.1"/>
    <property type="match status" value="1"/>
</dbReference>
<evidence type="ECO:0000256" key="6">
    <source>
        <dbReference type="ARBA" id="ARBA00023014"/>
    </source>
</evidence>
<evidence type="ECO:0000256" key="4">
    <source>
        <dbReference type="ARBA" id="ARBA00022980"/>
    </source>
</evidence>
<dbReference type="InterPro" id="IPR003451">
    <property type="entry name" value="LytB/IspH"/>
</dbReference>
<feature type="binding site" evidence="8">
    <location>
        <position position="72"/>
    </location>
    <ligand>
        <name>(2E)-4-hydroxy-3-methylbut-2-enyl diphosphate</name>
        <dbReference type="ChEBI" id="CHEBI:128753"/>
    </ligand>
</feature>
<feature type="domain" description="S1 motif" evidence="10">
    <location>
        <begin position="483"/>
        <end position="551"/>
    </location>
</feature>
<dbReference type="InterPro" id="IPR050437">
    <property type="entry name" value="Ribos_protein_bS1-like"/>
</dbReference>
<evidence type="ECO:0000313" key="11">
    <source>
        <dbReference type="EMBL" id="VYS77552.1"/>
    </source>
</evidence>
<dbReference type="GO" id="GO:0005840">
    <property type="term" value="C:ribosome"/>
    <property type="evidence" value="ECO:0007669"/>
    <property type="project" value="UniProtKB-KW"/>
</dbReference>
<accession>A0A6N2R9H7</accession>
<dbReference type="CDD" id="cd13944">
    <property type="entry name" value="lytB_ispH"/>
    <property type="match status" value="1"/>
</dbReference>
<dbReference type="GO" id="GO:0050992">
    <property type="term" value="P:dimethylallyl diphosphate biosynthetic process"/>
    <property type="evidence" value="ECO:0007669"/>
    <property type="project" value="UniProtKB-UniRule"/>
</dbReference>
<keyword evidence="2 8" id="KW-0004">4Fe-4S</keyword>
<keyword evidence="3 8" id="KW-0479">Metal-binding</keyword>
<feature type="domain" description="S1 motif" evidence="10">
    <location>
        <begin position="568"/>
        <end position="637"/>
    </location>
</feature>
<feature type="binding site" evidence="8">
    <location>
        <position position="39"/>
    </location>
    <ligand>
        <name>dimethylallyl diphosphate</name>
        <dbReference type="ChEBI" id="CHEBI:57623"/>
    </ligand>
</feature>
<organism evidence="11">
    <name type="scientific">uncultured Anaerotruncus sp</name>
    <dbReference type="NCBI Taxonomy" id="905011"/>
    <lineage>
        <taxon>Bacteria</taxon>
        <taxon>Bacillati</taxon>
        <taxon>Bacillota</taxon>
        <taxon>Clostridia</taxon>
        <taxon>Eubacteriales</taxon>
        <taxon>Oscillospiraceae</taxon>
        <taxon>Anaerotruncus</taxon>
        <taxon>environmental samples</taxon>
    </lineage>
</organism>
<dbReference type="GO" id="GO:0019288">
    <property type="term" value="P:isopentenyl diphosphate biosynthetic process, methylerythritol 4-phosphate pathway"/>
    <property type="evidence" value="ECO:0007669"/>
    <property type="project" value="UniProtKB-UniRule"/>
</dbReference>
<dbReference type="GO" id="GO:0051745">
    <property type="term" value="F:4-hydroxy-3-methylbut-2-enyl diphosphate reductase activity"/>
    <property type="evidence" value="ECO:0007669"/>
    <property type="project" value="UniProtKB-UniRule"/>
</dbReference>
<dbReference type="Gene3D" id="3.40.1010.20">
    <property type="entry name" value="4-hydroxy-3-methylbut-2-enyl diphosphate reductase, catalytic domain"/>
    <property type="match status" value="2"/>
</dbReference>
<feature type="domain" description="S1 motif" evidence="10">
    <location>
        <begin position="396"/>
        <end position="462"/>
    </location>
</feature>
<dbReference type="NCBIfam" id="TIGR00216">
    <property type="entry name" value="ispH_lytB"/>
    <property type="match status" value="1"/>
</dbReference>
<feature type="binding site" evidence="8">
    <location>
        <position position="224"/>
    </location>
    <ligand>
        <name>dimethylallyl diphosphate</name>
        <dbReference type="ChEBI" id="CHEBI:57623"/>
    </ligand>
</feature>
<feature type="binding site" evidence="8">
    <location>
        <position position="122"/>
    </location>
    <ligand>
        <name>isopentenyl diphosphate</name>
        <dbReference type="ChEBI" id="CHEBI:128769"/>
    </ligand>
</feature>
<dbReference type="GO" id="GO:0003729">
    <property type="term" value="F:mRNA binding"/>
    <property type="evidence" value="ECO:0007669"/>
    <property type="project" value="UniProtKB-ARBA"/>
</dbReference>
<proteinExistence type="inferred from homology"/>
<feature type="domain" description="S1 motif" evidence="10">
    <location>
        <begin position="309"/>
        <end position="378"/>
    </location>
</feature>
<feature type="binding site" evidence="8">
    <location>
        <position position="222"/>
    </location>
    <ligand>
        <name>(2E)-4-hydroxy-3-methylbut-2-enyl diphosphate</name>
        <dbReference type="ChEBI" id="CHEBI:128753"/>
    </ligand>
</feature>
<keyword evidence="4 11" id="KW-0689">Ribosomal protein</keyword>
<dbReference type="NCBIfam" id="NF000907">
    <property type="entry name" value="PRK00087.1"/>
    <property type="match status" value="1"/>
</dbReference>
<comment type="similarity">
    <text evidence="8">Belongs to the IspH family.</text>
</comment>
<dbReference type="EMBL" id="CACRSL010000003">
    <property type="protein sequence ID" value="VYS77552.1"/>
    <property type="molecule type" value="Genomic_DNA"/>
</dbReference>
<dbReference type="HAMAP" id="MF_00191">
    <property type="entry name" value="IspH"/>
    <property type="match status" value="1"/>
</dbReference>
<evidence type="ECO:0000256" key="2">
    <source>
        <dbReference type="ARBA" id="ARBA00022485"/>
    </source>
</evidence>
<keyword evidence="5 8" id="KW-0408">Iron</keyword>
<evidence type="ECO:0000256" key="9">
    <source>
        <dbReference type="SAM" id="Coils"/>
    </source>
</evidence>
<comment type="cofactor">
    <cofactor evidence="8">
        <name>[4Fe-4S] cluster</name>
        <dbReference type="ChEBI" id="CHEBI:49883"/>
    </cofactor>
    <text evidence="8">Binds 1 [4Fe-4S] cluster per subunit.</text>
</comment>
<comment type="catalytic activity">
    <reaction evidence="8">
        <text>isopentenyl diphosphate + 2 oxidized [2Fe-2S]-[ferredoxin] + H2O = (2E)-4-hydroxy-3-methylbut-2-enyl diphosphate + 2 reduced [2Fe-2S]-[ferredoxin] + 2 H(+)</text>
        <dbReference type="Rhea" id="RHEA:24488"/>
        <dbReference type="Rhea" id="RHEA-COMP:10000"/>
        <dbReference type="Rhea" id="RHEA-COMP:10001"/>
        <dbReference type="ChEBI" id="CHEBI:15377"/>
        <dbReference type="ChEBI" id="CHEBI:15378"/>
        <dbReference type="ChEBI" id="CHEBI:33737"/>
        <dbReference type="ChEBI" id="CHEBI:33738"/>
        <dbReference type="ChEBI" id="CHEBI:128753"/>
        <dbReference type="ChEBI" id="CHEBI:128769"/>
        <dbReference type="EC" id="1.17.7.4"/>
    </reaction>
</comment>
<dbReference type="GO" id="GO:0016114">
    <property type="term" value="P:terpenoid biosynthetic process"/>
    <property type="evidence" value="ECO:0007669"/>
    <property type="project" value="UniProtKB-UniRule"/>
</dbReference>
<comment type="catalytic activity">
    <reaction evidence="8">
        <text>dimethylallyl diphosphate + 2 oxidized [2Fe-2S]-[ferredoxin] + H2O = (2E)-4-hydroxy-3-methylbut-2-enyl diphosphate + 2 reduced [2Fe-2S]-[ferredoxin] + 2 H(+)</text>
        <dbReference type="Rhea" id="RHEA:24825"/>
        <dbReference type="Rhea" id="RHEA-COMP:10000"/>
        <dbReference type="Rhea" id="RHEA-COMP:10001"/>
        <dbReference type="ChEBI" id="CHEBI:15377"/>
        <dbReference type="ChEBI" id="CHEBI:15378"/>
        <dbReference type="ChEBI" id="CHEBI:33737"/>
        <dbReference type="ChEBI" id="CHEBI:33738"/>
        <dbReference type="ChEBI" id="CHEBI:57623"/>
        <dbReference type="ChEBI" id="CHEBI:128753"/>
        <dbReference type="EC" id="1.17.7.4"/>
    </reaction>
</comment>
<evidence type="ECO:0000256" key="3">
    <source>
        <dbReference type="ARBA" id="ARBA00022723"/>
    </source>
</evidence>
<dbReference type="AlphaFoldDB" id="A0A6N2R9H7"/>
<feature type="binding site" evidence="8">
    <location>
        <position position="265"/>
    </location>
    <ligand>
        <name>(2E)-4-hydroxy-3-methylbut-2-enyl diphosphate</name>
        <dbReference type="ChEBI" id="CHEBI:128753"/>
    </ligand>
</feature>
<feature type="binding site" evidence="8">
    <location>
        <position position="222"/>
    </location>
    <ligand>
        <name>dimethylallyl diphosphate</name>
        <dbReference type="ChEBI" id="CHEBI:57623"/>
    </ligand>
</feature>
<evidence type="ECO:0000256" key="7">
    <source>
        <dbReference type="ARBA" id="ARBA00023274"/>
    </source>
</evidence>
<feature type="binding site" evidence="8">
    <location>
        <position position="223"/>
    </location>
    <ligand>
        <name>isopentenyl diphosphate</name>
        <dbReference type="ChEBI" id="CHEBI:128769"/>
    </ligand>
</feature>
<feature type="binding site" evidence="8">
    <location>
        <position position="265"/>
    </location>
    <ligand>
        <name>isopentenyl diphosphate</name>
        <dbReference type="ChEBI" id="CHEBI:128769"/>
    </ligand>
</feature>
<keyword evidence="8" id="KW-0414">Isoprene biosynthesis</keyword>
<dbReference type="Gene3D" id="2.40.50.140">
    <property type="entry name" value="Nucleic acid-binding proteins"/>
    <property type="match status" value="4"/>
</dbReference>
<feature type="coiled-coil region" evidence="9">
    <location>
        <begin position="271"/>
        <end position="301"/>
    </location>
</feature>
<dbReference type="FunFam" id="2.40.50.140:FF:000051">
    <property type="entry name" value="RNA-binding transcriptional accessory protein"/>
    <property type="match status" value="1"/>
</dbReference>
<comment type="pathway">
    <text evidence="8">Isoprenoid biosynthesis; isopentenyl diphosphate biosynthesis via DXP pathway; isopentenyl diphosphate from 1-deoxy-D-xylulose 5-phosphate: step 6/6.</text>
</comment>
<dbReference type="PRINTS" id="PR00681">
    <property type="entry name" value="RIBOSOMALS1"/>
</dbReference>
<dbReference type="CDD" id="cd05688">
    <property type="entry name" value="S1_RPS1_repeat_ec3"/>
    <property type="match status" value="1"/>
</dbReference>
<dbReference type="GO" id="GO:0005737">
    <property type="term" value="C:cytoplasm"/>
    <property type="evidence" value="ECO:0007669"/>
    <property type="project" value="UniProtKB-ARBA"/>
</dbReference>
<feature type="binding site" evidence="8">
    <location>
        <position position="223"/>
    </location>
    <ligand>
        <name>dimethylallyl diphosphate</name>
        <dbReference type="ChEBI" id="CHEBI:57623"/>
    </ligand>
</feature>
<dbReference type="PANTHER" id="PTHR10724">
    <property type="entry name" value="30S RIBOSOMAL PROTEIN S1"/>
    <property type="match status" value="1"/>
</dbReference>
<dbReference type="Gene3D" id="3.40.50.11270">
    <property type="match status" value="1"/>
</dbReference>
<dbReference type="PANTHER" id="PTHR10724:SF7">
    <property type="entry name" value="SMALL RIBOSOMAL SUBUNIT PROTEIN BS1C"/>
    <property type="match status" value="1"/>
</dbReference>
<comment type="function">
    <text evidence="8">Catalyzes the conversion of 1-hydroxy-2-methyl-2-(E)-butenyl 4-diphosphate (HMBPP) into a mixture of isopentenyl diphosphate (IPP) and dimethylallyl diphosphate (DMAPP). Acts in the terminal step of the DOXP/MEP pathway for isoprenoid precursor biosynthesis.</text>
</comment>
<feature type="binding site" evidence="8">
    <location>
        <position position="122"/>
    </location>
    <ligand>
        <name>dimethylallyl diphosphate</name>
        <dbReference type="ChEBI" id="CHEBI:57623"/>
    </ligand>
</feature>
<feature type="binding site" evidence="8">
    <location>
        <position position="39"/>
    </location>
    <ligand>
        <name>(2E)-4-hydroxy-3-methylbut-2-enyl diphosphate</name>
        <dbReference type="ChEBI" id="CHEBI:128753"/>
    </ligand>
</feature>
<feature type="binding site" evidence="8">
    <location>
        <position position="265"/>
    </location>
    <ligand>
        <name>dimethylallyl diphosphate</name>
        <dbReference type="ChEBI" id="CHEBI:57623"/>
    </ligand>
</feature>
<feature type="binding site" evidence="8">
    <location>
        <position position="224"/>
    </location>
    <ligand>
        <name>isopentenyl diphosphate</name>
        <dbReference type="ChEBI" id="CHEBI:128769"/>
    </ligand>
</feature>
<feature type="binding site" evidence="8">
    <location>
        <position position="11"/>
    </location>
    <ligand>
        <name>[4Fe-4S] cluster</name>
        <dbReference type="ChEBI" id="CHEBI:49883"/>
    </ligand>
</feature>
<evidence type="ECO:0000256" key="1">
    <source>
        <dbReference type="ARBA" id="ARBA00006767"/>
    </source>
</evidence>